<dbReference type="Pfam" id="PF19236">
    <property type="entry name" value="ADAMTS_CR_3"/>
    <property type="match status" value="1"/>
</dbReference>
<keyword evidence="8" id="KW-1185">Reference proteome</keyword>
<evidence type="ECO:0000256" key="3">
    <source>
        <dbReference type="ARBA" id="ARBA00023157"/>
    </source>
</evidence>
<dbReference type="InterPro" id="IPR045371">
    <property type="entry name" value="ADAMTS_CR_3"/>
</dbReference>
<name>A0A913YXK1_PATMI</name>
<accession>A0A913YXK1</accession>
<evidence type="ECO:0000256" key="1">
    <source>
        <dbReference type="ARBA" id="ARBA00004613"/>
    </source>
</evidence>
<sequence>MGLQMFVQVRLVVWFGGLLLVASAVSPLWSGWEEWTNCSRQCDWGVSLQKRRCLRGACQGPEKRYRTCKITDCPPGTPDFRVLQCALSNNESHTDGKMYDWIPVEDLPLDQRCTLTCRARGTDMTKVLSPKVLDGTTCAADSIDMCILGRCEPVGCDHQLNSTAMLDRCGVCNGDNSTCRLMKGNRHTLPSPTVCSRCAYPRNRSCGDTCIS</sequence>
<dbReference type="SUPFAM" id="SSF82895">
    <property type="entry name" value="TSP-1 type 1 repeat"/>
    <property type="match status" value="1"/>
</dbReference>
<dbReference type="InterPro" id="IPR050439">
    <property type="entry name" value="ADAMTS_ADAMTS-like"/>
</dbReference>
<dbReference type="GO" id="GO:0030198">
    <property type="term" value="P:extracellular matrix organization"/>
    <property type="evidence" value="ECO:0007669"/>
    <property type="project" value="InterPro"/>
</dbReference>
<feature type="domain" description="ADAMTS/ADAMTS-like cysteine-rich" evidence="6">
    <location>
        <begin position="97"/>
        <end position="179"/>
    </location>
</feature>
<organism evidence="7 8">
    <name type="scientific">Patiria miniata</name>
    <name type="common">Bat star</name>
    <name type="synonym">Asterina miniata</name>
    <dbReference type="NCBI Taxonomy" id="46514"/>
    <lineage>
        <taxon>Eukaryota</taxon>
        <taxon>Metazoa</taxon>
        <taxon>Echinodermata</taxon>
        <taxon>Eleutherozoa</taxon>
        <taxon>Asterozoa</taxon>
        <taxon>Asteroidea</taxon>
        <taxon>Valvatacea</taxon>
        <taxon>Valvatida</taxon>
        <taxon>Asterinidae</taxon>
        <taxon>Patiria</taxon>
    </lineage>
</organism>
<evidence type="ECO:0000256" key="2">
    <source>
        <dbReference type="ARBA" id="ARBA00022525"/>
    </source>
</evidence>
<evidence type="ECO:0000256" key="5">
    <source>
        <dbReference type="SAM" id="SignalP"/>
    </source>
</evidence>
<dbReference type="Gene3D" id="2.20.100.10">
    <property type="entry name" value="Thrombospondin type-1 (TSP1) repeat"/>
    <property type="match status" value="1"/>
</dbReference>
<dbReference type="EnsemblMetazoa" id="XM_038188169.1">
    <property type="protein sequence ID" value="XP_038044097.1"/>
    <property type="gene ID" value="LOC119718761"/>
</dbReference>
<dbReference type="RefSeq" id="XP_038044097.1">
    <property type="nucleotide sequence ID" value="XM_038188169.1"/>
</dbReference>
<dbReference type="GO" id="GO:0005576">
    <property type="term" value="C:extracellular region"/>
    <property type="evidence" value="ECO:0007669"/>
    <property type="project" value="UniProtKB-SubCell"/>
</dbReference>
<evidence type="ECO:0000259" key="6">
    <source>
        <dbReference type="Pfam" id="PF19236"/>
    </source>
</evidence>
<dbReference type="InterPro" id="IPR013273">
    <property type="entry name" value="ADAMTS/ADAMTS-like"/>
</dbReference>
<dbReference type="Gene3D" id="2.60.120.830">
    <property type="match status" value="1"/>
</dbReference>
<dbReference type="InterPro" id="IPR000884">
    <property type="entry name" value="TSP1_rpt"/>
</dbReference>
<keyword evidence="2" id="KW-0964">Secreted</keyword>
<dbReference type="Proteomes" id="UP000887568">
    <property type="component" value="Unplaced"/>
</dbReference>
<dbReference type="InterPro" id="IPR036383">
    <property type="entry name" value="TSP1_rpt_sf"/>
</dbReference>
<dbReference type="OMA" id="TIFQWKD"/>
<dbReference type="AlphaFoldDB" id="A0A913YXK1"/>
<protein>
    <recommendedName>
        <fullName evidence="6">ADAMTS/ADAMTS-like cysteine-rich domain-containing protein</fullName>
    </recommendedName>
</protein>
<evidence type="ECO:0000256" key="4">
    <source>
        <dbReference type="PIRSR" id="PIRSR613273-3"/>
    </source>
</evidence>
<dbReference type="PROSITE" id="PS50092">
    <property type="entry name" value="TSP1"/>
    <property type="match status" value="1"/>
</dbReference>
<evidence type="ECO:0000313" key="7">
    <source>
        <dbReference type="EnsemblMetazoa" id="XP_038044097.1"/>
    </source>
</evidence>
<dbReference type="PRINTS" id="PR01857">
    <property type="entry name" value="ADAMTSFAMILY"/>
</dbReference>
<feature type="disulfide bond" evidence="4">
    <location>
        <begin position="42"/>
        <end position="73"/>
    </location>
</feature>
<dbReference type="GO" id="GO:0031012">
    <property type="term" value="C:extracellular matrix"/>
    <property type="evidence" value="ECO:0007669"/>
    <property type="project" value="TreeGrafter"/>
</dbReference>
<reference evidence="7" key="1">
    <citation type="submission" date="2022-11" db="UniProtKB">
        <authorList>
            <consortium name="EnsemblMetazoa"/>
        </authorList>
    </citation>
    <scope>IDENTIFICATION</scope>
</reference>
<feature type="signal peptide" evidence="5">
    <location>
        <begin position="1"/>
        <end position="24"/>
    </location>
</feature>
<dbReference type="PANTHER" id="PTHR13723:SF313">
    <property type="entry name" value="PEPTIDASE M12B DOMAIN-CONTAINING PROTEIN"/>
    <property type="match status" value="1"/>
</dbReference>
<dbReference type="OrthoDB" id="5948003at2759"/>
<feature type="disulfide bond" evidence="4">
    <location>
        <begin position="53"/>
        <end position="58"/>
    </location>
</feature>
<feature type="chain" id="PRO_5037248637" description="ADAMTS/ADAMTS-like cysteine-rich domain-containing protein" evidence="5">
    <location>
        <begin position="25"/>
        <end position="212"/>
    </location>
</feature>
<dbReference type="GeneID" id="119718761"/>
<feature type="disulfide bond" evidence="4">
    <location>
        <begin position="38"/>
        <end position="68"/>
    </location>
</feature>
<keyword evidence="5" id="KW-0732">Signal</keyword>
<dbReference type="PANTHER" id="PTHR13723">
    <property type="entry name" value="ADAMTS A DISINTEGRIN AND METALLOPROTEASE WITH THROMBOSPONDIN MOTIFS PROTEASE"/>
    <property type="match status" value="1"/>
</dbReference>
<comment type="subcellular location">
    <subcellularLocation>
        <location evidence="1">Secreted</location>
    </subcellularLocation>
</comment>
<proteinExistence type="predicted"/>
<keyword evidence="3 4" id="KW-1015">Disulfide bond</keyword>
<evidence type="ECO:0000313" key="8">
    <source>
        <dbReference type="Proteomes" id="UP000887568"/>
    </source>
</evidence>